<keyword evidence="3 6" id="KW-0812">Transmembrane</keyword>
<dbReference type="InterPro" id="IPR035906">
    <property type="entry name" value="MetI-like_sf"/>
</dbReference>
<accession>A0A1B1Z240</accession>
<dbReference type="RefSeq" id="WP_066287199.1">
    <property type="nucleotide sequence ID" value="NZ_CP016761.1"/>
</dbReference>
<dbReference type="GO" id="GO:0055085">
    <property type="term" value="P:transmembrane transport"/>
    <property type="evidence" value="ECO:0007669"/>
    <property type="project" value="InterPro"/>
</dbReference>
<dbReference type="Proteomes" id="UP000077412">
    <property type="component" value="Chromosome"/>
</dbReference>
<dbReference type="PROSITE" id="PS50928">
    <property type="entry name" value="ABC_TM1"/>
    <property type="match status" value="1"/>
</dbReference>
<reference evidence="8 9" key="1">
    <citation type="submission" date="2016-08" db="EMBL/GenBank/DDBJ databases">
        <title>Complete genome sequence of Fictibacillus arsenicus G25-54, a strain with toxicity to nematodes and a potential arsenic-resistance activity.</title>
        <authorList>
            <person name="Zheng Z."/>
        </authorList>
    </citation>
    <scope>NUCLEOTIDE SEQUENCE [LARGE SCALE GENOMIC DNA]</scope>
    <source>
        <strain evidence="8 9">G25-54</strain>
    </source>
</reference>
<keyword evidence="9" id="KW-1185">Reference proteome</keyword>
<evidence type="ECO:0000256" key="4">
    <source>
        <dbReference type="ARBA" id="ARBA00022989"/>
    </source>
</evidence>
<dbReference type="GO" id="GO:0016020">
    <property type="term" value="C:membrane"/>
    <property type="evidence" value="ECO:0007669"/>
    <property type="project" value="UniProtKB-SubCell"/>
</dbReference>
<evidence type="ECO:0000313" key="8">
    <source>
        <dbReference type="EMBL" id="ANX11399.1"/>
    </source>
</evidence>
<dbReference type="PANTHER" id="PTHR43839:SF3">
    <property type="entry name" value="OLIGOPEPTIDE ABC TRANSPORTER, PERMEASE PROTEIN"/>
    <property type="match status" value="1"/>
</dbReference>
<dbReference type="PANTHER" id="PTHR43839">
    <property type="entry name" value="OPPC IN A BINDING PROTEIN-DEPENDENT TRANSPORT SYSTEM"/>
    <property type="match status" value="1"/>
</dbReference>
<dbReference type="AlphaFoldDB" id="A0A1B1Z240"/>
<protein>
    <recommendedName>
        <fullName evidence="7">ABC transmembrane type-1 domain-containing protein</fullName>
    </recommendedName>
</protein>
<dbReference type="SUPFAM" id="SSF161098">
    <property type="entry name" value="MetI-like"/>
    <property type="match status" value="1"/>
</dbReference>
<feature type="transmembrane region" description="Helical" evidence="6">
    <location>
        <begin position="218"/>
        <end position="241"/>
    </location>
</feature>
<evidence type="ECO:0000256" key="6">
    <source>
        <dbReference type="SAM" id="Phobius"/>
    </source>
</evidence>
<evidence type="ECO:0000256" key="3">
    <source>
        <dbReference type="ARBA" id="ARBA00022692"/>
    </source>
</evidence>
<dbReference type="KEGG" id="far:ABE41_005220"/>
<feature type="transmembrane region" description="Helical" evidence="6">
    <location>
        <begin position="7"/>
        <end position="29"/>
    </location>
</feature>
<sequence length="343" mass="38809">MSIWKSPLFLTGFLIIIALFFGSIIYSYYVPDKEKPVLQIRYDENNKPIDSVPIAPFKDMPLGTDRFGVSMLHKVLDGAKYTLSFAFLIAFARLLIGTMLGLLFSQLPKSILRMFNKLFEAFYYAPATIIAYLILFPVLQIFTWSLPRDEQTIFAITILVVIAVPPLMITVASETKKFLENEFISSVKVLGGGRFHTLFKHVLPFLRPRLGILYSQQLISTLLLVAHLGVLKVFIGGMDIITLEPLSNNTLPVSMINEWSSMIGAYIYEIRGNLWVIYTPLAAFAISILALNFMVEAMKQQYLAQGSYTKTRRSSRLKKKQPVPAKKLTQEQFEKIIKTGTDG</sequence>
<feature type="transmembrane region" description="Helical" evidence="6">
    <location>
        <begin position="123"/>
        <end position="146"/>
    </location>
</feature>
<gene>
    <name evidence="8" type="ORF">ABE41_005220</name>
</gene>
<keyword evidence="5 6" id="KW-0472">Membrane</keyword>
<feature type="domain" description="ABC transmembrane type-1" evidence="7">
    <location>
        <begin position="79"/>
        <end position="299"/>
    </location>
</feature>
<comment type="subcellular location">
    <subcellularLocation>
        <location evidence="1">Membrane</location>
        <topology evidence="1">Multi-pass membrane protein</topology>
    </subcellularLocation>
</comment>
<name>A0A1B1Z240_9BACL</name>
<feature type="transmembrane region" description="Helical" evidence="6">
    <location>
        <begin position="81"/>
        <end position="103"/>
    </location>
</feature>
<dbReference type="CDD" id="cd06261">
    <property type="entry name" value="TM_PBP2"/>
    <property type="match status" value="1"/>
</dbReference>
<proteinExistence type="predicted"/>
<dbReference type="Gene3D" id="1.10.3720.10">
    <property type="entry name" value="MetI-like"/>
    <property type="match status" value="1"/>
</dbReference>
<evidence type="ECO:0000256" key="2">
    <source>
        <dbReference type="ARBA" id="ARBA00022448"/>
    </source>
</evidence>
<dbReference type="OrthoDB" id="2155652at2"/>
<dbReference type="STRING" id="255247.ABE41_005220"/>
<evidence type="ECO:0000313" key="9">
    <source>
        <dbReference type="Proteomes" id="UP000077412"/>
    </source>
</evidence>
<keyword evidence="2" id="KW-0813">Transport</keyword>
<keyword evidence="4 6" id="KW-1133">Transmembrane helix</keyword>
<feature type="transmembrane region" description="Helical" evidence="6">
    <location>
        <begin position="275"/>
        <end position="295"/>
    </location>
</feature>
<dbReference type="InterPro" id="IPR000515">
    <property type="entry name" value="MetI-like"/>
</dbReference>
<feature type="transmembrane region" description="Helical" evidence="6">
    <location>
        <begin position="152"/>
        <end position="172"/>
    </location>
</feature>
<organism evidence="8 9">
    <name type="scientific">Fictibacillus arsenicus</name>
    <dbReference type="NCBI Taxonomy" id="255247"/>
    <lineage>
        <taxon>Bacteria</taxon>
        <taxon>Bacillati</taxon>
        <taxon>Bacillota</taxon>
        <taxon>Bacilli</taxon>
        <taxon>Bacillales</taxon>
        <taxon>Fictibacillaceae</taxon>
        <taxon>Fictibacillus</taxon>
    </lineage>
</organism>
<evidence type="ECO:0000259" key="7">
    <source>
        <dbReference type="PROSITE" id="PS50928"/>
    </source>
</evidence>
<dbReference type="EMBL" id="CP016761">
    <property type="protein sequence ID" value="ANX11399.1"/>
    <property type="molecule type" value="Genomic_DNA"/>
</dbReference>
<evidence type="ECO:0000256" key="5">
    <source>
        <dbReference type="ARBA" id="ARBA00023136"/>
    </source>
</evidence>
<evidence type="ECO:0000256" key="1">
    <source>
        <dbReference type="ARBA" id="ARBA00004141"/>
    </source>
</evidence>